<dbReference type="FunFam" id="3.40.980.10:FF:000003">
    <property type="entry name" value="Molybdenum cofactor biosynthesis protein B"/>
    <property type="match status" value="1"/>
</dbReference>
<dbReference type="InterPro" id="IPR008284">
    <property type="entry name" value="MoCF_biosynth_CS"/>
</dbReference>
<dbReference type="GO" id="GO:0006777">
    <property type="term" value="P:Mo-molybdopterin cofactor biosynthetic process"/>
    <property type="evidence" value="ECO:0007669"/>
    <property type="project" value="UniProtKB-UniRule"/>
</dbReference>
<dbReference type="UniPathway" id="UPA00344"/>
<proteinExistence type="inferred from homology"/>
<organism evidence="10 11">
    <name type="scientific">Pseudomonas mosselii</name>
    <dbReference type="NCBI Taxonomy" id="78327"/>
    <lineage>
        <taxon>Bacteria</taxon>
        <taxon>Pseudomonadati</taxon>
        <taxon>Pseudomonadota</taxon>
        <taxon>Gammaproteobacteria</taxon>
        <taxon>Pseudomonadales</taxon>
        <taxon>Pseudomonadaceae</taxon>
        <taxon>Pseudomonas</taxon>
    </lineage>
</organism>
<dbReference type="Pfam" id="PF00994">
    <property type="entry name" value="MoCF_biosynth"/>
    <property type="match status" value="1"/>
</dbReference>
<comment type="caution">
    <text evidence="10">The sequence shown here is derived from an EMBL/GenBank/DDBJ whole genome shotgun (WGS) entry which is preliminary data.</text>
</comment>
<dbReference type="InterPro" id="IPR012245">
    <property type="entry name" value="MoaB"/>
</dbReference>
<evidence type="ECO:0000256" key="5">
    <source>
        <dbReference type="ARBA" id="ARBA00023134"/>
    </source>
</evidence>
<comment type="pathway">
    <text evidence="1 8">Cofactor biosynthesis; molybdopterin biosynthesis.</text>
</comment>
<dbReference type="OrthoDB" id="9784492at2"/>
<dbReference type="Gene3D" id="3.40.980.10">
    <property type="entry name" value="MoaB/Mog-like domain"/>
    <property type="match status" value="1"/>
</dbReference>
<evidence type="ECO:0000256" key="8">
    <source>
        <dbReference type="PIRNR" id="PIRNR006443"/>
    </source>
</evidence>
<dbReference type="RefSeq" id="WP_138218402.1">
    <property type="nucleotide sequence ID" value="NZ_VAUO01000002.1"/>
</dbReference>
<keyword evidence="5" id="KW-0342">GTP-binding</keyword>
<evidence type="ECO:0000256" key="3">
    <source>
        <dbReference type="ARBA" id="ARBA00015262"/>
    </source>
</evidence>
<dbReference type="InterPro" id="IPR013484">
    <property type="entry name" value="MoaB_proteobac"/>
</dbReference>
<protein>
    <recommendedName>
        <fullName evidence="3 8">Molybdenum cofactor biosynthesis protein B</fullName>
    </recommendedName>
</protein>
<dbReference type="CDD" id="cd00886">
    <property type="entry name" value="MogA_MoaB"/>
    <property type="match status" value="1"/>
</dbReference>
<reference evidence="10 11" key="1">
    <citation type="submission" date="2019-05" db="EMBL/GenBank/DDBJ databases">
        <title>Pseudomonas sp. SC006 isolated from lettuce that can produce HBGAs.</title>
        <authorList>
            <person name="Wang D."/>
            <person name="Liao N."/>
            <person name="Liu D."/>
            <person name="Zhang Z."/>
            <person name="Zou S."/>
        </authorList>
    </citation>
    <scope>NUCLEOTIDE SEQUENCE [LARGE SCALE GENOMIC DNA]</scope>
    <source>
        <strain evidence="10 11">SC006</strain>
    </source>
</reference>
<evidence type="ECO:0000313" key="10">
    <source>
        <dbReference type="EMBL" id="TLP63062.1"/>
    </source>
</evidence>
<dbReference type="PROSITE" id="PS01078">
    <property type="entry name" value="MOCF_BIOSYNTHESIS_1"/>
    <property type="match status" value="1"/>
</dbReference>
<dbReference type="PIRSF" id="PIRSF006443">
    <property type="entry name" value="MoaB"/>
    <property type="match status" value="1"/>
</dbReference>
<evidence type="ECO:0000256" key="4">
    <source>
        <dbReference type="ARBA" id="ARBA00022741"/>
    </source>
</evidence>
<comment type="function">
    <text evidence="7">May be involved in the biosynthesis of molybdopterin. Can bind GTP and has low GTPase activity. Can bind MPT, but has no MPT adenylyl transferase activity.</text>
</comment>
<feature type="domain" description="MoaB/Mog" evidence="9">
    <location>
        <begin position="15"/>
        <end position="159"/>
    </location>
</feature>
<dbReference type="PANTHER" id="PTHR43232">
    <property type="entry name" value="MOLYBDENUM COFACTOR BIOSYNTHESIS PROTEIN B"/>
    <property type="match status" value="1"/>
</dbReference>
<sequence>MSVKPDAVFVPLNIAVLTVSDTRTFETDTSGELLASRAVGVGHRLVARELLKDDLYKIRAQVATWIADEQVQVVLITGGTGFTGRDSTPEAVDCLLDKRIDGFGELFRALSILDIGTSTVQSRALAGMANGTLVCCLPGSTGACRTAWEGILVEQLDARHRPCNFVAHLKPIGLCESRG</sequence>
<dbReference type="EMBL" id="VAUO01000002">
    <property type="protein sequence ID" value="TLP63062.1"/>
    <property type="molecule type" value="Genomic_DNA"/>
</dbReference>
<dbReference type="AlphaFoldDB" id="A0A5R8ZBC1"/>
<dbReference type="NCBIfam" id="TIGR00177">
    <property type="entry name" value="molyb_syn"/>
    <property type="match status" value="1"/>
</dbReference>
<name>A0A5R8ZBC1_9PSED</name>
<dbReference type="InterPro" id="IPR001453">
    <property type="entry name" value="MoaB/Mog_dom"/>
</dbReference>
<dbReference type="InterPro" id="IPR036425">
    <property type="entry name" value="MoaB/Mog-like_dom_sf"/>
</dbReference>
<comment type="similarity">
    <text evidence="2 8">Belongs to the MoaB/Mog family.</text>
</comment>
<dbReference type="NCBIfam" id="TIGR02667">
    <property type="entry name" value="moaB_proteo"/>
    <property type="match status" value="1"/>
</dbReference>
<evidence type="ECO:0000256" key="2">
    <source>
        <dbReference type="ARBA" id="ARBA00006112"/>
    </source>
</evidence>
<keyword evidence="11" id="KW-1185">Reference proteome</keyword>
<evidence type="ECO:0000259" key="9">
    <source>
        <dbReference type="SMART" id="SM00852"/>
    </source>
</evidence>
<evidence type="ECO:0000256" key="1">
    <source>
        <dbReference type="ARBA" id="ARBA00005046"/>
    </source>
</evidence>
<dbReference type="GO" id="GO:0005829">
    <property type="term" value="C:cytosol"/>
    <property type="evidence" value="ECO:0007669"/>
    <property type="project" value="TreeGrafter"/>
</dbReference>
<keyword evidence="6 8" id="KW-0501">Molybdenum cofactor biosynthesis</keyword>
<evidence type="ECO:0000256" key="6">
    <source>
        <dbReference type="ARBA" id="ARBA00023150"/>
    </source>
</evidence>
<dbReference type="GO" id="GO:0005525">
    <property type="term" value="F:GTP binding"/>
    <property type="evidence" value="ECO:0007669"/>
    <property type="project" value="UniProtKB-KW"/>
</dbReference>
<dbReference type="SMART" id="SM00852">
    <property type="entry name" value="MoCF_biosynth"/>
    <property type="match status" value="1"/>
</dbReference>
<keyword evidence="4" id="KW-0547">Nucleotide-binding</keyword>
<dbReference type="SUPFAM" id="SSF53218">
    <property type="entry name" value="Molybdenum cofactor biosynthesis proteins"/>
    <property type="match status" value="1"/>
</dbReference>
<evidence type="ECO:0000256" key="7">
    <source>
        <dbReference type="ARBA" id="ARBA00055616"/>
    </source>
</evidence>
<dbReference type="PANTHER" id="PTHR43232:SF2">
    <property type="entry name" value="MOLYBDENUM COFACTOR BIOSYNTHESIS PROTEIN B"/>
    <property type="match status" value="1"/>
</dbReference>
<evidence type="ECO:0000313" key="11">
    <source>
        <dbReference type="Proteomes" id="UP000309819"/>
    </source>
</evidence>
<accession>A0A5R8ZBC1</accession>
<gene>
    <name evidence="10" type="primary">moaB</name>
    <name evidence="10" type="ORF">FEM01_06115</name>
</gene>
<dbReference type="Proteomes" id="UP000309819">
    <property type="component" value="Unassembled WGS sequence"/>
</dbReference>